<protein>
    <submittedName>
        <fullName evidence="1">Uncharacterized protein</fullName>
    </submittedName>
</protein>
<dbReference type="InParanoid" id="H0EL69"/>
<gene>
    <name evidence="1" type="ORF">M7I_3328</name>
</gene>
<name>H0EL69_GLAL7</name>
<proteinExistence type="predicted"/>
<comment type="caution">
    <text evidence="1">The sequence shown here is derived from an EMBL/GenBank/DDBJ whole genome shotgun (WGS) entry which is preliminary data.</text>
</comment>
<dbReference type="EMBL" id="AGUE01000074">
    <property type="protein sequence ID" value="EHL00698.1"/>
    <property type="molecule type" value="Genomic_DNA"/>
</dbReference>
<evidence type="ECO:0000313" key="2">
    <source>
        <dbReference type="Proteomes" id="UP000005446"/>
    </source>
</evidence>
<keyword evidence="2" id="KW-1185">Reference proteome</keyword>
<evidence type="ECO:0000313" key="1">
    <source>
        <dbReference type="EMBL" id="EHL00698.1"/>
    </source>
</evidence>
<sequence>MSAGVGETERTRVPKIISNMLTLEIVRSLNAAVAPGKAITLICFK</sequence>
<dbReference type="HOGENOM" id="CLU_3207728_0_0_1"/>
<organism evidence="1 2">
    <name type="scientific">Glarea lozoyensis (strain ATCC 74030 / MF5533)</name>
    <dbReference type="NCBI Taxonomy" id="1104152"/>
    <lineage>
        <taxon>Eukaryota</taxon>
        <taxon>Fungi</taxon>
        <taxon>Dikarya</taxon>
        <taxon>Ascomycota</taxon>
        <taxon>Pezizomycotina</taxon>
        <taxon>Leotiomycetes</taxon>
        <taxon>Helotiales</taxon>
        <taxon>Helotiaceae</taxon>
        <taxon>Glarea</taxon>
    </lineage>
</organism>
<dbReference type="Proteomes" id="UP000005446">
    <property type="component" value="Unassembled WGS sequence"/>
</dbReference>
<reference evidence="1 2" key="1">
    <citation type="journal article" date="2012" name="Eukaryot. Cell">
        <title>Genome sequence of the fungus Glarea lozoyensis: the first genome sequence of a species from the Helotiaceae family.</title>
        <authorList>
            <person name="Youssar L."/>
            <person name="Gruening B.A."/>
            <person name="Erxleben A."/>
            <person name="Guenther S."/>
            <person name="Huettel W."/>
        </authorList>
    </citation>
    <scope>NUCLEOTIDE SEQUENCE [LARGE SCALE GENOMIC DNA]</scope>
    <source>
        <strain evidence="2">ATCC 74030 / MF5533</strain>
    </source>
</reference>
<accession>H0EL69</accession>
<dbReference type="AlphaFoldDB" id="H0EL69"/>